<keyword evidence="5" id="KW-0472">Membrane</keyword>
<dbReference type="Proteomes" id="UP001236559">
    <property type="component" value="Unassembled WGS sequence"/>
</dbReference>
<sequence>MKRRSLIALLLVFAMALVGCGNSAPKDGNDKKANGNKQGTEATKSDLKIGFVTDEGGVNDQSFNQGVKEGLDKAKEDFGVDIAYSESKDSNDYKPNFETMLDDGKDLIVGAGYKMGDTIIEEAKANPDVKFAIVDVDPTVDADGNKIEAPSNLVGIMFRAQEPSFLVGYIAGHTTKTDKVGFVGGVESNIIWGFDYGFRAGVDYAAKELGKKIDVMVQYAASFADSQKGKAIATTMFQNGADIVFHAAGGTGDGVIEAAKEMGEGKWAIGVDRDQIDAAPDNVLTSAMKNANVAVYNIVKDLAEGKEFPGGTTINLGLSDNGAVGIAPSSDKHVPAELIEKTKAIEEKIISGEITVPYNEETYKEYSAK</sequence>
<dbReference type="InterPro" id="IPR050957">
    <property type="entry name" value="BMP_lipoprotein"/>
</dbReference>
<keyword evidence="10" id="KW-1185">Reference proteome</keyword>
<evidence type="ECO:0000313" key="9">
    <source>
        <dbReference type="EMBL" id="MDQ0274087.1"/>
    </source>
</evidence>
<dbReference type="RefSeq" id="WP_307494819.1">
    <property type="nucleotide sequence ID" value="NZ_JAUSTN010000001.1"/>
</dbReference>
<comment type="similarity">
    <text evidence="2">Belongs to the BMP lipoprotein family.</text>
</comment>
<evidence type="ECO:0000256" key="5">
    <source>
        <dbReference type="ARBA" id="ARBA00023136"/>
    </source>
</evidence>
<dbReference type="Pfam" id="PF02608">
    <property type="entry name" value="Bmp"/>
    <property type="match status" value="1"/>
</dbReference>
<evidence type="ECO:0000256" key="3">
    <source>
        <dbReference type="ARBA" id="ARBA00022475"/>
    </source>
</evidence>
<evidence type="ECO:0000259" key="8">
    <source>
        <dbReference type="Pfam" id="PF02608"/>
    </source>
</evidence>
<dbReference type="CDD" id="cd06354">
    <property type="entry name" value="PBP1_PrnA-like"/>
    <property type="match status" value="1"/>
</dbReference>
<evidence type="ECO:0000256" key="7">
    <source>
        <dbReference type="SAM" id="SignalP"/>
    </source>
</evidence>
<dbReference type="PROSITE" id="PS51257">
    <property type="entry name" value="PROKAR_LIPOPROTEIN"/>
    <property type="match status" value="1"/>
</dbReference>
<feature type="signal peptide" evidence="7">
    <location>
        <begin position="1"/>
        <end position="23"/>
    </location>
</feature>
<evidence type="ECO:0000256" key="1">
    <source>
        <dbReference type="ARBA" id="ARBA00004193"/>
    </source>
</evidence>
<reference evidence="9 10" key="1">
    <citation type="submission" date="2023-07" db="EMBL/GenBank/DDBJ databases">
        <title>Genomic Encyclopedia of Type Strains, Phase IV (KMG-IV): sequencing the most valuable type-strain genomes for metagenomic binning, comparative biology and taxonomic classification.</title>
        <authorList>
            <person name="Goeker M."/>
        </authorList>
    </citation>
    <scope>NUCLEOTIDE SEQUENCE [LARGE SCALE GENOMIC DNA]</scope>
    <source>
        <strain evidence="9 10">DSM 22616</strain>
    </source>
</reference>
<keyword evidence="3" id="KW-1003">Cell membrane</keyword>
<dbReference type="PANTHER" id="PTHR34296">
    <property type="entry name" value="TRANSCRIPTIONAL ACTIVATOR PROTEIN MED"/>
    <property type="match status" value="1"/>
</dbReference>
<name>A0ABU0ATJ2_9FIRM</name>
<accession>A0ABU0ATJ2</accession>
<organism evidence="9 10">
    <name type="scientific">Peptoniphilus koenoeneniae</name>
    <dbReference type="NCBI Taxonomy" id="507751"/>
    <lineage>
        <taxon>Bacteria</taxon>
        <taxon>Bacillati</taxon>
        <taxon>Bacillota</taxon>
        <taxon>Tissierellia</taxon>
        <taxon>Tissierellales</taxon>
        <taxon>Peptoniphilaceae</taxon>
        <taxon>Peptoniphilus</taxon>
    </lineage>
</organism>
<dbReference type="PANTHER" id="PTHR34296:SF2">
    <property type="entry name" value="ABC TRANSPORTER GUANOSINE-BINDING PROTEIN NUPN"/>
    <property type="match status" value="1"/>
</dbReference>
<dbReference type="InterPro" id="IPR003760">
    <property type="entry name" value="PnrA-like"/>
</dbReference>
<evidence type="ECO:0000256" key="2">
    <source>
        <dbReference type="ARBA" id="ARBA00008610"/>
    </source>
</evidence>
<gene>
    <name evidence="9" type="ORF">J2S72_000083</name>
</gene>
<evidence type="ECO:0000256" key="6">
    <source>
        <dbReference type="ARBA" id="ARBA00023288"/>
    </source>
</evidence>
<feature type="domain" description="ABC transporter substrate-binding protein PnrA-like" evidence="8">
    <location>
        <begin position="52"/>
        <end position="360"/>
    </location>
</feature>
<comment type="subcellular location">
    <subcellularLocation>
        <location evidence="1">Cell membrane</location>
        <topology evidence="1">Lipid-anchor</topology>
    </subcellularLocation>
</comment>
<feature type="chain" id="PRO_5047100033" evidence="7">
    <location>
        <begin position="24"/>
        <end position="369"/>
    </location>
</feature>
<dbReference type="InterPro" id="IPR028082">
    <property type="entry name" value="Peripla_BP_I"/>
</dbReference>
<dbReference type="Gene3D" id="3.40.50.2300">
    <property type="match status" value="2"/>
</dbReference>
<comment type="caution">
    <text evidence="9">The sequence shown here is derived from an EMBL/GenBank/DDBJ whole genome shotgun (WGS) entry which is preliminary data.</text>
</comment>
<evidence type="ECO:0000313" key="10">
    <source>
        <dbReference type="Proteomes" id="UP001236559"/>
    </source>
</evidence>
<dbReference type="EMBL" id="JAUSTN010000001">
    <property type="protein sequence ID" value="MDQ0274087.1"/>
    <property type="molecule type" value="Genomic_DNA"/>
</dbReference>
<proteinExistence type="inferred from homology"/>
<evidence type="ECO:0000256" key="4">
    <source>
        <dbReference type="ARBA" id="ARBA00022729"/>
    </source>
</evidence>
<dbReference type="SUPFAM" id="SSF53822">
    <property type="entry name" value="Periplasmic binding protein-like I"/>
    <property type="match status" value="1"/>
</dbReference>
<keyword evidence="6" id="KW-0449">Lipoprotein</keyword>
<protein>
    <submittedName>
        <fullName evidence="9">Basic membrane protein A</fullName>
    </submittedName>
</protein>
<keyword evidence="4 7" id="KW-0732">Signal</keyword>